<dbReference type="GO" id="GO:0005516">
    <property type="term" value="F:calmodulin binding"/>
    <property type="evidence" value="ECO:0007669"/>
    <property type="project" value="UniProtKB-KW"/>
</dbReference>
<dbReference type="CDD" id="cd21759">
    <property type="entry name" value="CBD_MYO6-like"/>
    <property type="match status" value="1"/>
</dbReference>
<feature type="compositionally biased region" description="Basic and acidic residues" evidence="13">
    <location>
        <begin position="1118"/>
        <end position="1127"/>
    </location>
</feature>
<dbReference type="InterPro" id="IPR032412">
    <property type="entry name" value="Myosin-VI_CBD"/>
</dbReference>
<feature type="domain" description="Myosin motor" evidence="14">
    <location>
        <begin position="64"/>
        <end position="777"/>
    </location>
</feature>
<dbReference type="GO" id="GO:0048731">
    <property type="term" value="P:system development"/>
    <property type="evidence" value="ECO:0007669"/>
    <property type="project" value="UniProtKB-ARBA"/>
</dbReference>
<gene>
    <name evidence="15" type="ORF">BEMITA_LOCUS7369</name>
</gene>
<keyword evidence="9 11" id="KW-0505">Motor protein</keyword>
<evidence type="ECO:0000256" key="11">
    <source>
        <dbReference type="PROSITE-ProRule" id="PRU00782"/>
    </source>
</evidence>
<evidence type="ECO:0000256" key="5">
    <source>
        <dbReference type="ARBA" id="ARBA00022741"/>
    </source>
</evidence>
<dbReference type="GO" id="GO:0009653">
    <property type="term" value="P:anatomical structure morphogenesis"/>
    <property type="evidence" value="ECO:0007669"/>
    <property type="project" value="UniProtKB-ARBA"/>
</dbReference>
<dbReference type="SMART" id="SM00242">
    <property type="entry name" value="MYSc"/>
    <property type="match status" value="1"/>
</dbReference>
<dbReference type="GO" id="GO:0048513">
    <property type="term" value="P:animal organ development"/>
    <property type="evidence" value="ECO:0007669"/>
    <property type="project" value="UniProtKB-ARBA"/>
</dbReference>
<dbReference type="FunFam" id="1.10.10.820:FF:000001">
    <property type="entry name" value="Myosin heavy chain"/>
    <property type="match status" value="1"/>
</dbReference>
<dbReference type="InterPro" id="IPR001609">
    <property type="entry name" value="Myosin_head_motor_dom-like"/>
</dbReference>
<evidence type="ECO:0000256" key="6">
    <source>
        <dbReference type="ARBA" id="ARBA00022840"/>
    </source>
</evidence>
<dbReference type="Gene3D" id="3.30.70.1590">
    <property type="match status" value="1"/>
</dbReference>
<dbReference type="Pfam" id="PF00063">
    <property type="entry name" value="Myosin_head"/>
    <property type="match status" value="1"/>
</dbReference>
<dbReference type="InterPro" id="IPR036114">
    <property type="entry name" value="MYSc_Myo6"/>
</dbReference>
<keyword evidence="10 11" id="KW-0009">Actin-binding</keyword>
<dbReference type="PANTHER" id="PTHR13140">
    <property type="entry name" value="MYOSIN"/>
    <property type="match status" value="1"/>
</dbReference>
<dbReference type="AlphaFoldDB" id="A0A9P0CBV7"/>
<evidence type="ECO:0000256" key="9">
    <source>
        <dbReference type="ARBA" id="ARBA00023175"/>
    </source>
</evidence>
<dbReference type="Gene3D" id="3.40.850.10">
    <property type="entry name" value="Kinesin motor domain"/>
    <property type="match status" value="1"/>
</dbReference>
<dbReference type="KEGG" id="btab:109037095"/>
<dbReference type="GO" id="GO:0009888">
    <property type="term" value="P:tissue development"/>
    <property type="evidence" value="ECO:0007669"/>
    <property type="project" value="UniProtKB-ARBA"/>
</dbReference>
<dbReference type="GO" id="GO:0007015">
    <property type="term" value="P:actin filament organization"/>
    <property type="evidence" value="ECO:0007669"/>
    <property type="project" value="TreeGrafter"/>
</dbReference>
<keyword evidence="3" id="KW-0963">Cytoplasm</keyword>
<feature type="binding site" evidence="11">
    <location>
        <begin position="158"/>
        <end position="165"/>
    </location>
    <ligand>
        <name>ATP</name>
        <dbReference type="ChEBI" id="CHEBI:30616"/>
    </ligand>
</feature>
<evidence type="ECO:0000256" key="8">
    <source>
        <dbReference type="ARBA" id="ARBA00023123"/>
    </source>
</evidence>
<dbReference type="PRINTS" id="PR00193">
    <property type="entry name" value="MYOSINHEAVY"/>
</dbReference>
<keyword evidence="7" id="KW-0112">Calmodulin-binding</keyword>
<keyword evidence="8 11" id="KW-0518">Myosin</keyword>
<keyword evidence="12" id="KW-0175">Coiled coil</keyword>
<feature type="region of interest" description="Actin-binding" evidence="11">
    <location>
        <begin position="657"/>
        <end position="679"/>
    </location>
</feature>
<evidence type="ECO:0000256" key="13">
    <source>
        <dbReference type="SAM" id="MobiDB-lite"/>
    </source>
</evidence>
<dbReference type="FunFam" id="3.40.850.10:FF:000018">
    <property type="entry name" value="unconventional myosin-VI isoform X1"/>
    <property type="match status" value="1"/>
</dbReference>
<evidence type="ECO:0000256" key="10">
    <source>
        <dbReference type="ARBA" id="ARBA00023203"/>
    </source>
</evidence>
<dbReference type="Gene3D" id="1.10.10.820">
    <property type="match status" value="1"/>
</dbReference>
<dbReference type="InterPro" id="IPR027417">
    <property type="entry name" value="P-loop_NTPase"/>
</dbReference>
<comment type="similarity">
    <text evidence="2 11">Belongs to the TRAFAC class myosin-kinesin ATPase superfamily. Myosin family.</text>
</comment>
<evidence type="ECO:0000313" key="15">
    <source>
        <dbReference type="EMBL" id="CAH0770507.1"/>
    </source>
</evidence>
<accession>A0A9P0CBV7</accession>
<protein>
    <recommendedName>
        <fullName evidence="14">Myosin motor domain-containing protein</fullName>
    </recommendedName>
</protein>
<feature type="region of interest" description="Disordered" evidence="13">
    <location>
        <begin position="940"/>
        <end position="961"/>
    </location>
</feature>
<evidence type="ECO:0000256" key="2">
    <source>
        <dbReference type="ARBA" id="ARBA00008314"/>
    </source>
</evidence>
<evidence type="ECO:0000259" key="14">
    <source>
        <dbReference type="PROSITE" id="PS51456"/>
    </source>
</evidence>
<organism evidence="15 16">
    <name type="scientific">Bemisia tabaci</name>
    <name type="common">Sweetpotato whitefly</name>
    <name type="synonym">Aleurodes tabaci</name>
    <dbReference type="NCBI Taxonomy" id="7038"/>
    <lineage>
        <taxon>Eukaryota</taxon>
        <taxon>Metazoa</taxon>
        <taxon>Ecdysozoa</taxon>
        <taxon>Arthropoda</taxon>
        <taxon>Hexapoda</taxon>
        <taxon>Insecta</taxon>
        <taxon>Pterygota</taxon>
        <taxon>Neoptera</taxon>
        <taxon>Paraneoptera</taxon>
        <taxon>Hemiptera</taxon>
        <taxon>Sternorrhyncha</taxon>
        <taxon>Aleyrodoidea</taxon>
        <taxon>Aleyrodidae</taxon>
        <taxon>Aleyrodinae</taxon>
        <taxon>Bemisia</taxon>
    </lineage>
</organism>
<evidence type="ECO:0000256" key="7">
    <source>
        <dbReference type="ARBA" id="ARBA00022860"/>
    </source>
</evidence>
<dbReference type="InterPro" id="IPR008989">
    <property type="entry name" value="Myosin_S1_N"/>
</dbReference>
<dbReference type="FunFam" id="1.20.58.530:FF:000006">
    <property type="entry name" value="Putative unconventional myosin-VI"/>
    <property type="match status" value="1"/>
</dbReference>
<dbReference type="Pfam" id="PF16521">
    <property type="entry name" value="Myosin-VI_CBD"/>
    <property type="match status" value="1"/>
</dbReference>
<dbReference type="Gene3D" id="1.20.58.530">
    <property type="match status" value="1"/>
</dbReference>
<keyword evidence="16" id="KW-1185">Reference proteome</keyword>
<dbReference type="SUPFAM" id="SSF52540">
    <property type="entry name" value="P-loop containing nucleoside triphosphate hydrolases"/>
    <property type="match status" value="1"/>
</dbReference>
<dbReference type="GO" id="GO:0005886">
    <property type="term" value="C:plasma membrane"/>
    <property type="evidence" value="ECO:0007669"/>
    <property type="project" value="TreeGrafter"/>
</dbReference>
<dbReference type="Gene3D" id="6.10.220.10">
    <property type="match status" value="1"/>
</dbReference>
<dbReference type="GO" id="GO:0030048">
    <property type="term" value="P:actin filament-based movement"/>
    <property type="evidence" value="ECO:0007669"/>
    <property type="project" value="TreeGrafter"/>
</dbReference>
<keyword evidence="4" id="KW-0597">Phosphoprotein</keyword>
<evidence type="ECO:0000256" key="12">
    <source>
        <dbReference type="SAM" id="Coils"/>
    </source>
</evidence>
<dbReference type="CDD" id="cd22265">
    <property type="entry name" value="UDM1_RNF168"/>
    <property type="match status" value="1"/>
</dbReference>
<keyword evidence="6 11" id="KW-0067">ATP-binding</keyword>
<comment type="subcellular location">
    <subcellularLocation>
        <location evidence="1">Cytoplasm</location>
    </subcellularLocation>
</comment>
<sequence>MSRENEPCIMEQKVWVSDQAEGFILGKIIDIGLDEVTVQPFDSRKPKTTCSLDRVYTAEEHEDRDVNDNCALMHLNEATLLNNIRLRYMKDKIYTYVANILIAVNPYFEIKDLYTSKTIKQYQGKSLGVLPPHVFAIADKAFRDMKVLKQSQSIIVSGESGAGKTESTKYLLRYLCDLWGSSAGPIEQKILDANPVLEAFGNAKTTRNNNSSRFGKFMEVHFDGKCAVVGGHISHYLLEKSRLVTQSPAERNYHIFYLLCAGAPSNLRAKLNLTKPDDYYYLKNGCTQYFTDSKTEKTLNSNQKSSSHCSKGPLKDPMLDDVKDFINMDQALNRLGLDEASRNEIYTVVAAVLHLGNVAFEENLEGSKGGSQVCAHSEAALSAAAKLLAVDPEELRQALVTKVMMTNRGGLKGTVILVPLKVYEANNARDALAKAIYSKLFDNIVLRINKSIPFKASSYYIGVLDIAGFEYFTVNSFEQFCINYCNEKLQQFFNERILKDEQNLYEREGLQVKKIAFVDNQDCIDLIEAKGVGIFSLLDEESKLPKQSPDHFTGEVHQQWKNHFRLALPRTSRLKAHREIRDTEGFLIRHFAGAVCYHTDQFLEKNNDALHASLEALIQESNNKFLQSLFSGNDSSASLNKGKLAFISVGSKFKTQLGELMDKLKSTGTSFVRCIKPNQRMVDHEFEGGSILSQLQCSGMTSVLELMQQGFPSRAHFNELYNMYQKFLPKQLKNLDPRLFCKALFRALGMSETDYRFGVSKVFFRPGKFAEFDAIMRSDPENLAAMVEKVKKWLLASRWKKAQWCALSVIKLKNKILYRQSCHITIQKNIRMYLAKKRHRPRYRGIMKINSLQSMLGRMEALVQQLKKDDGSMKEVKNLQMDMRNAVNKIKNNPGIKPEEIAALHTNLMNKSNSLMGQLQNKLTAQKSADEQQRLRKIQQEMDMEKRRNEEEEKRKVEEEASKKMKIEMEHRRKVEEEEQRRMDDLDEKTVVAIQAELEKDAARRREQIEQERRDHELALRLAAESNGIIDDISPPQARLLDGRISNSASLNQLNRADALRSQLNSNSKYDLSKWKYSELRDTINTSCDIELLEACRIEFHRRLKVYHAWKAKNRRRTTMDENERAPRSVMDAASKVPRTQAKAITTQSSQRYFRIPFIRPANQNNGAVLDSNKRGWWYAHFDGQYVARQMELHPDKPPILLIAGMDDMQMCELSLEETGLTRKRGAEILENEFNKEWERHGGKPYIRPADRTKKI</sequence>
<dbReference type="PROSITE" id="PS50096">
    <property type="entry name" value="IQ"/>
    <property type="match status" value="1"/>
</dbReference>
<dbReference type="InterPro" id="IPR036961">
    <property type="entry name" value="Kinesin_motor_dom_sf"/>
</dbReference>
<dbReference type="InterPro" id="IPR049016">
    <property type="entry name" value="MYO6_lever"/>
</dbReference>
<dbReference type="EMBL" id="OU963865">
    <property type="protein sequence ID" value="CAH0770507.1"/>
    <property type="molecule type" value="Genomic_DNA"/>
</dbReference>
<dbReference type="GO" id="GO:0051015">
    <property type="term" value="F:actin filament binding"/>
    <property type="evidence" value="ECO:0007669"/>
    <property type="project" value="InterPro"/>
</dbReference>
<dbReference type="CDD" id="cd01382">
    <property type="entry name" value="MYSc_Myo6"/>
    <property type="match status" value="1"/>
</dbReference>
<dbReference type="GO" id="GO:0005524">
    <property type="term" value="F:ATP binding"/>
    <property type="evidence" value="ECO:0007669"/>
    <property type="project" value="UniProtKB-UniRule"/>
</dbReference>
<feature type="region of interest" description="Disordered" evidence="13">
    <location>
        <begin position="1118"/>
        <end position="1141"/>
    </location>
</feature>
<dbReference type="Pfam" id="PF21521">
    <property type="entry name" value="MYO6_lever"/>
    <property type="match status" value="1"/>
</dbReference>
<evidence type="ECO:0000313" key="16">
    <source>
        <dbReference type="Proteomes" id="UP001152759"/>
    </source>
</evidence>
<dbReference type="Proteomes" id="UP001152759">
    <property type="component" value="Chromosome 4"/>
</dbReference>
<reference evidence="15" key="1">
    <citation type="submission" date="2021-12" db="EMBL/GenBank/DDBJ databases">
        <authorList>
            <person name="King R."/>
        </authorList>
    </citation>
    <scope>NUCLEOTIDE SEQUENCE</scope>
</reference>
<evidence type="ECO:0000256" key="4">
    <source>
        <dbReference type="ARBA" id="ARBA00022553"/>
    </source>
</evidence>
<evidence type="ECO:0000256" key="1">
    <source>
        <dbReference type="ARBA" id="ARBA00004496"/>
    </source>
</evidence>
<evidence type="ECO:0000256" key="3">
    <source>
        <dbReference type="ARBA" id="ARBA00022490"/>
    </source>
</evidence>
<dbReference type="Gene3D" id="1.20.120.720">
    <property type="entry name" value="Myosin VI head, motor domain, U50 subdomain"/>
    <property type="match status" value="1"/>
</dbReference>
<proteinExistence type="inferred from homology"/>
<dbReference type="Gene3D" id="2.30.30.360">
    <property type="entry name" value="Myosin S1 fragment, N-terminal"/>
    <property type="match status" value="1"/>
</dbReference>
<dbReference type="PROSITE" id="PS51456">
    <property type="entry name" value="MYOSIN_MOTOR"/>
    <property type="match status" value="1"/>
</dbReference>
<dbReference type="CDD" id="cd21958">
    <property type="entry name" value="MyUb_Myo6"/>
    <property type="match status" value="1"/>
</dbReference>
<dbReference type="GO" id="GO:0030139">
    <property type="term" value="C:endocytic vesicle"/>
    <property type="evidence" value="ECO:0007669"/>
    <property type="project" value="TreeGrafter"/>
</dbReference>
<keyword evidence="5 11" id="KW-0547">Nucleotide-binding</keyword>
<dbReference type="PANTHER" id="PTHR13140:SF745">
    <property type="entry name" value="UNCONVENTIONAL MYOSIN-VI"/>
    <property type="match status" value="1"/>
</dbReference>
<dbReference type="GO" id="GO:0016459">
    <property type="term" value="C:myosin complex"/>
    <property type="evidence" value="ECO:0007669"/>
    <property type="project" value="UniProtKB-KW"/>
</dbReference>
<feature type="coiled-coil region" evidence="12">
    <location>
        <begin position="995"/>
        <end position="1026"/>
    </location>
</feature>
<dbReference type="GO" id="GO:0000146">
    <property type="term" value="F:microfilament motor activity"/>
    <property type="evidence" value="ECO:0007669"/>
    <property type="project" value="TreeGrafter"/>
</dbReference>
<name>A0A9P0CBV7_BEMTA</name>